<dbReference type="Proteomes" id="UP000217448">
    <property type="component" value="Unassembled WGS sequence"/>
</dbReference>
<dbReference type="RefSeq" id="WP_176476681.1">
    <property type="nucleotide sequence ID" value="NZ_NTHN02000009.1"/>
</dbReference>
<organism evidence="1 2">
    <name type="scientific">Alloyangia mangrovi</name>
    <dbReference type="NCBI Taxonomy" id="1779329"/>
    <lineage>
        <taxon>Bacteria</taxon>
        <taxon>Pseudomonadati</taxon>
        <taxon>Pseudomonadota</taxon>
        <taxon>Alphaproteobacteria</taxon>
        <taxon>Rhodobacterales</taxon>
        <taxon>Roseobacteraceae</taxon>
        <taxon>Alloyangia</taxon>
    </lineage>
</organism>
<evidence type="ECO:0000313" key="2">
    <source>
        <dbReference type="Proteomes" id="UP000217448"/>
    </source>
</evidence>
<dbReference type="EMBL" id="NTHN02000009">
    <property type="protein sequence ID" value="MCT4370045.1"/>
    <property type="molecule type" value="Genomic_DNA"/>
</dbReference>
<accession>A0ABT2KI50</accession>
<reference evidence="2" key="1">
    <citation type="submission" date="2023-07" db="EMBL/GenBank/DDBJ databases">
        <title>Yangia mangrovi SAOS 153D genome.</title>
        <authorList>
            <person name="Verma A."/>
            <person name="Pal Y."/>
            <person name="Sundharam S."/>
            <person name="Bisht B."/>
            <person name="Srinivasan K."/>
        </authorList>
    </citation>
    <scope>NUCLEOTIDE SEQUENCE [LARGE SCALE GENOMIC DNA]</scope>
    <source>
        <strain evidence="2">SAOS 153D</strain>
    </source>
</reference>
<gene>
    <name evidence="1" type="ORF">CLG85_006745</name>
</gene>
<proteinExistence type="predicted"/>
<protein>
    <submittedName>
        <fullName evidence="1">Uncharacterized protein</fullName>
    </submittedName>
</protein>
<name>A0ABT2KI50_9RHOB</name>
<sequence>MRDSQTATDRLYLLAGDLRAGPGEVYAGGTPSLAKTGPLRFDHGRLAILTG</sequence>
<keyword evidence="2" id="KW-1185">Reference proteome</keyword>
<comment type="caution">
    <text evidence="1">The sequence shown here is derived from an EMBL/GenBank/DDBJ whole genome shotgun (WGS) entry which is preliminary data.</text>
</comment>
<evidence type="ECO:0000313" key="1">
    <source>
        <dbReference type="EMBL" id="MCT4370045.1"/>
    </source>
</evidence>